<dbReference type="EMBL" id="KC513610">
    <property type="protein sequence ID" value="AGE95815.1"/>
    <property type="molecule type" value="Genomic_DNA"/>
</dbReference>
<dbReference type="Gene3D" id="1.20.1250.20">
    <property type="entry name" value="MFS general substrate transporter like domains"/>
    <property type="match status" value="2"/>
</dbReference>
<dbReference type="VEuPathDB" id="MicrosporidiaDB:M970_071070"/>
<feature type="transmembrane region" description="Helical" evidence="7">
    <location>
        <begin position="254"/>
        <end position="274"/>
    </location>
</feature>
<comment type="subcellular location">
    <subcellularLocation>
        <location evidence="1">Membrane</location>
        <topology evidence="1">Multi-pass membrane protein</topology>
    </subcellularLocation>
</comment>
<evidence type="ECO:0000256" key="5">
    <source>
        <dbReference type="ARBA" id="ARBA00022989"/>
    </source>
</evidence>
<keyword evidence="4 7" id="KW-0812">Transmembrane</keyword>
<feature type="transmembrane region" description="Helical" evidence="7">
    <location>
        <begin position="305"/>
        <end position="325"/>
    </location>
</feature>
<keyword evidence="6 7" id="KW-0472">Membrane</keyword>
<protein>
    <submittedName>
        <fullName evidence="9">Glucose transporter type 1</fullName>
    </submittedName>
</protein>
<comment type="similarity">
    <text evidence="2">Belongs to the major facilitator superfamily. Sugar transporter (TC 2.A.1.1) family.</text>
</comment>
<dbReference type="VEuPathDB" id="MicrosporidiaDB:AEWR_071070"/>
<evidence type="ECO:0000313" key="9">
    <source>
        <dbReference type="EMBL" id="AGE95815.1"/>
    </source>
</evidence>
<name>M1K9I8_ENCCN</name>
<evidence type="ECO:0000256" key="3">
    <source>
        <dbReference type="ARBA" id="ARBA00022448"/>
    </source>
</evidence>
<feature type="transmembrane region" description="Helical" evidence="7">
    <location>
        <begin position="171"/>
        <end position="190"/>
    </location>
</feature>
<feature type="transmembrane region" description="Helical" evidence="7">
    <location>
        <begin position="369"/>
        <end position="387"/>
    </location>
</feature>
<dbReference type="Pfam" id="PF00083">
    <property type="entry name" value="Sugar_tr"/>
    <property type="match status" value="2"/>
</dbReference>
<keyword evidence="3" id="KW-0813">Transport</keyword>
<dbReference type="VEuPathDB" id="MicrosporidiaDB:AEWD_071080"/>
<accession>M1K9I8</accession>
<dbReference type="PANTHER" id="PTHR48021:SF1">
    <property type="entry name" value="GH07001P-RELATED"/>
    <property type="match status" value="1"/>
</dbReference>
<gene>
    <name evidence="9" type="ORF">ECU07_1100</name>
</gene>
<feature type="transmembrane region" description="Helical" evidence="7">
    <location>
        <begin position="58"/>
        <end position="78"/>
    </location>
</feature>
<sequence>MKTRSPSPAEIFHLLLVVLSAVTFGASLISLSCLYGLIENHFTATTGKPYTIYHEALIPGTHFLGAFVAGVIFNLVPFNNSKARLIAANIIYSAVFATPLVTLDFASYLASRFILGFALDLTSGSISSYIDAAAPDHIRGFLGSLQPVGIVGGLFIGSLFNYFGSEESYKIPFAAALGFLALQTAGLAFIKNPESRTLCTRDARPSILELIRTPGSAKSITITAAFHIFHHLSGINFLTFQQACLFSSNDDPNLMMSSSLFVSFATSALCGSIVDRFGRKTMSIVSSTTMALGMVLLAMNRFLLPGVLICLVGFNLGLSVIPWVISAEIFPPRYASTGFEFGVSFNWLSGFVTTTLLHPLNHGHARRMSGVYGGLCLAFSLFVFLCVRETKGRPKTFQ</sequence>
<dbReference type="InterPro" id="IPR050549">
    <property type="entry name" value="MFS_Trehalose_Transporter"/>
</dbReference>
<proteinExistence type="inferred from homology"/>
<keyword evidence="9" id="KW-0762">Sugar transport</keyword>
<evidence type="ECO:0000256" key="7">
    <source>
        <dbReference type="SAM" id="Phobius"/>
    </source>
</evidence>
<evidence type="ECO:0000259" key="8">
    <source>
        <dbReference type="PROSITE" id="PS50850"/>
    </source>
</evidence>
<feature type="transmembrane region" description="Helical" evidence="7">
    <location>
        <begin position="90"/>
        <end position="110"/>
    </location>
</feature>
<feature type="domain" description="Major facilitator superfamily (MFS) profile" evidence="8">
    <location>
        <begin position="13"/>
        <end position="391"/>
    </location>
</feature>
<evidence type="ECO:0000256" key="4">
    <source>
        <dbReference type="ARBA" id="ARBA00022692"/>
    </source>
</evidence>
<dbReference type="InterPro" id="IPR005828">
    <property type="entry name" value="MFS_sugar_transport-like"/>
</dbReference>
<dbReference type="AlphaFoldDB" id="M1K9I8"/>
<feature type="transmembrane region" description="Helical" evidence="7">
    <location>
        <begin position="145"/>
        <end position="164"/>
    </location>
</feature>
<dbReference type="InterPro" id="IPR020846">
    <property type="entry name" value="MFS_dom"/>
</dbReference>
<dbReference type="PANTHER" id="PTHR48021">
    <property type="match status" value="1"/>
</dbReference>
<evidence type="ECO:0000256" key="2">
    <source>
        <dbReference type="ARBA" id="ARBA00010992"/>
    </source>
</evidence>
<dbReference type="GO" id="GO:0016020">
    <property type="term" value="C:membrane"/>
    <property type="evidence" value="ECO:0007669"/>
    <property type="project" value="UniProtKB-SubCell"/>
</dbReference>
<dbReference type="PROSITE" id="PS51257">
    <property type="entry name" value="PROKAR_LIPOPROTEIN"/>
    <property type="match status" value="1"/>
</dbReference>
<dbReference type="PRINTS" id="PR00171">
    <property type="entry name" value="SUGRTRNSPORT"/>
</dbReference>
<feature type="transmembrane region" description="Helical" evidence="7">
    <location>
        <begin position="281"/>
        <end position="299"/>
    </location>
</feature>
<dbReference type="VEuPathDB" id="MicrosporidiaDB:AEWQ_071080"/>
<dbReference type="InterPro" id="IPR036259">
    <property type="entry name" value="MFS_trans_sf"/>
</dbReference>
<feature type="transmembrane region" description="Helical" evidence="7">
    <location>
        <begin position="12"/>
        <end position="38"/>
    </location>
</feature>
<feature type="transmembrane region" description="Helical" evidence="7">
    <location>
        <begin position="337"/>
        <end position="357"/>
    </location>
</feature>
<organism evidence="9">
    <name type="scientific">Encephalitozoon cuniculi</name>
    <name type="common">Microsporidian parasite</name>
    <dbReference type="NCBI Taxonomy" id="6035"/>
    <lineage>
        <taxon>Eukaryota</taxon>
        <taxon>Fungi</taxon>
        <taxon>Fungi incertae sedis</taxon>
        <taxon>Microsporidia</taxon>
        <taxon>Unikaryonidae</taxon>
        <taxon>Encephalitozoon</taxon>
    </lineage>
</organism>
<dbReference type="InterPro" id="IPR003663">
    <property type="entry name" value="Sugar/inositol_transpt"/>
</dbReference>
<reference evidence="9" key="1">
    <citation type="journal article" date="2013" name="Eukaryot. Cell">
        <title>Extremely Reduced Levels of Heterozygosity in the Vertebrate Pathogen Encephalitozoon cuniculi.</title>
        <authorList>
            <person name="Selman M."/>
            <person name="Sak B."/>
            <person name="Kvac M."/>
            <person name="Farinelli L."/>
            <person name="Weiss L.M."/>
            <person name="Corradi N."/>
        </authorList>
    </citation>
    <scope>NUCLEOTIDE SEQUENCE</scope>
</reference>
<evidence type="ECO:0000256" key="6">
    <source>
        <dbReference type="ARBA" id="ARBA00023136"/>
    </source>
</evidence>
<dbReference type="VEuPathDB" id="MicrosporidiaDB:ECU07_1100"/>
<evidence type="ECO:0000256" key="1">
    <source>
        <dbReference type="ARBA" id="ARBA00004141"/>
    </source>
</evidence>
<keyword evidence="5 7" id="KW-1133">Transmembrane helix</keyword>
<dbReference type="GO" id="GO:0022857">
    <property type="term" value="F:transmembrane transporter activity"/>
    <property type="evidence" value="ECO:0007669"/>
    <property type="project" value="InterPro"/>
</dbReference>
<dbReference type="PROSITE" id="PS50850">
    <property type="entry name" value="MFS"/>
    <property type="match status" value="1"/>
</dbReference>
<dbReference type="SUPFAM" id="SSF103473">
    <property type="entry name" value="MFS general substrate transporter"/>
    <property type="match status" value="1"/>
</dbReference>